<dbReference type="RefSeq" id="WP_073884484.1">
    <property type="nucleotide sequence ID" value="NZ_FAUH01000015.1"/>
</dbReference>
<organism evidence="7 8">
    <name type="scientific">Corynebacterium variabile</name>
    <dbReference type="NCBI Taxonomy" id="1727"/>
    <lineage>
        <taxon>Bacteria</taxon>
        <taxon>Bacillati</taxon>
        <taxon>Actinomycetota</taxon>
        <taxon>Actinomycetes</taxon>
        <taxon>Mycobacteriales</taxon>
        <taxon>Corynebacteriaceae</taxon>
        <taxon>Corynebacterium</taxon>
    </lineage>
</organism>
<dbReference type="PANTHER" id="PTHR23519:SF1">
    <property type="entry name" value="AUTOPHAGY-RELATED PROTEIN 22"/>
    <property type="match status" value="1"/>
</dbReference>
<dbReference type="InterPro" id="IPR024671">
    <property type="entry name" value="Atg22-like"/>
</dbReference>
<name>A0A0X2NN21_9CORY</name>
<reference evidence="8" key="1">
    <citation type="submission" date="2015-11" db="EMBL/GenBank/DDBJ databases">
        <authorList>
            <person name="Dugat-Bony E."/>
        </authorList>
    </citation>
    <scope>NUCLEOTIDE SEQUENCE [LARGE SCALE GENOMIC DNA]</scope>
    <source>
        <strain evidence="8">Mu292</strain>
    </source>
</reference>
<keyword evidence="5 6" id="KW-0472">Membrane</keyword>
<feature type="transmembrane region" description="Helical" evidence="6">
    <location>
        <begin position="67"/>
        <end position="87"/>
    </location>
</feature>
<keyword evidence="3 6" id="KW-0812">Transmembrane</keyword>
<evidence type="ECO:0000256" key="2">
    <source>
        <dbReference type="ARBA" id="ARBA00022448"/>
    </source>
</evidence>
<feature type="transmembrane region" description="Helical" evidence="6">
    <location>
        <begin position="352"/>
        <end position="374"/>
    </location>
</feature>
<keyword evidence="2" id="KW-0813">Transport</keyword>
<dbReference type="InterPro" id="IPR050495">
    <property type="entry name" value="ATG22/LtaA_families"/>
</dbReference>
<proteinExistence type="predicted"/>
<dbReference type="Gene3D" id="1.20.1250.20">
    <property type="entry name" value="MFS general substrate transporter like domains"/>
    <property type="match status" value="1"/>
</dbReference>
<feature type="transmembrane region" description="Helical" evidence="6">
    <location>
        <begin position="386"/>
        <end position="411"/>
    </location>
</feature>
<evidence type="ECO:0000313" key="8">
    <source>
        <dbReference type="Proteomes" id="UP000182498"/>
    </source>
</evidence>
<evidence type="ECO:0000256" key="1">
    <source>
        <dbReference type="ARBA" id="ARBA00004127"/>
    </source>
</evidence>
<evidence type="ECO:0000256" key="6">
    <source>
        <dbReference type="SAM" id="Phobius"/>
    </source>
</evidence>
<feature type="transmembrane region" description="Helical" evidence="6">
    <location>
        <begin position="417"/>
        <end position="434"/>
    </location>
</feature>
<dbReference type="Proteomes" id="UP000182498">
    <property type="component" value="Unassembled WGS sequence"/>
</dbReference>
<evidence type="ECO:0000256" key="3">
    <source>
        <dbReference type="ARBA" id="ARBA00022692"/>
    </source>
</evidence>
<sequence length="438" mass="46381">MTAPVPAPDTAAPTTTARTDRRTVTAWAFWDFGSAAFNAVLVTFIFSVYLTDSVGDSLGGSVSASTWYGAAIAVAGVIIAVTAPVVGRRADARGKRRSAVRTWTLVTVALMLLLVFVGDDAPGYFWLGAVIMAVGSVTFQFAEVGYFAMLNQVSTKENVGRVSGFGWAMGYFGGIFLLLFCYVGFIAGDGDTRGLFNVATDDGWNVRIVALLAAVWFGLSAIPLFRRIPEVEPNGSEATGWKDSYRALFHTIAVLWRTDRKAVWFLISSAVFRDGLAGVFTFGAILAVSVYDLSDADVLIFGVGANVVAALGALLAGRLDDSRGPVPVIAVSLMLMVAIALVLFIVSGPLMFWIFGLALCLFVGPAQSASRSYLSRICPPGREGEMFGLYATTGRAVSWLAPAMFALFTGIAGNDRAGILGIGLVLLVGVALLLKTAR</sequence>
<feature type="transmembrane region" description="Helical" evidence="6">
    <location>
        <begin position="262"/>
        <end position="286"/>
    </location>
</feature>
<feature type="transmembrane region" description="Helical" evidence="6">
    <location>
        <begin position="206"/>
        <end position="225"/>
    </location>
</feature>
<comment type="subcellular location">
    <subcellularLocation>
        <location evidence="1">Endomembrane system</location>
        <topology evidence="1">Multi-pass membrane protein</topology>
    </subcellularLocation>
</comment>
<gene>
    <name evidence="7" type="ORF">CVAR292_02231</name>
</gene>
<feature type="transmembrane region" description="Helical" evidence="6">
    <location>
        <begin position="162"/>
        <end position="186"/>
    </location>
</feature>
<evidence type="ECO:0000256" key="5">
    <source>
        <dbReference type="ARBA" id="ARBA00023136"/>
    </source>
</evidence>
<protein>
    <submittedName>
        <fullName evidence="7">Permeases of the major facilitator superfamily</fullName>
    </submittedName>
</protein>
<feature type="transmembrane region" description="Helical" evidence="6">
    <location>
        <begin position="27"/>
        <end position="47"/>
    </location>
</feature>
<dbReference type="EMBL" id="FAUH01000015">
    <property type="protein sequence ID" value="CUU66883.1"/>
    <property type="molecule type" value="Genomic_DNA"/>
</dbReference>
<feature type="transmembrane region" description="Helical" evidence="6">
    <location>
        <begin position="99"/>
        <end position="118"/>
    </location>
</feature>
<feature type="transmembrane region" description="Helical" evidence="6">
    <location>
        <begin position="298"/>
        <end position="316"/>
    </location>
</feature>
<accession>A0A0X2NN21</accession>
<feature type="transmembrane region" description="Helical" evidence="6">
    <location>
        <begin position="328"/>
        <end position="346"/>
    </location>
</feature>
<feature type="transmembrane region" description="Helical" evidence="6">
    <location>
        <begin position="124"/>
        <end position="150"/>
    </location>
</feature>
<dbReference type="GO" id="GO:0012505">
    <property type="term" value="C:endomembrane system"/>
    <property type="evidence" value="ECO:0007669"/>
    <property type="project" value="UniProtKB-SubCell"/>
</dbReference>
<dbReference type="Pfam" id="PF11700">
    <property type="entry name" value="ATG22"/>
    <property type="match status" value="1"/>
</dbReference>
<dbReference type="AlphaFoldDB" id="A0A0X2NN21"/>
<dbReference type="PANTHER" id="PTHR23519">
    <property type="entry name" value="AUTOPHAGY-RELATED PROTEIN 22"/>
    <property type="match status" value="1"/>
</dbReference>
<keyword evidence="4 6" id="KW-1133">Transmembrane helix</keyword>
<evidence type="ECO:0000256" key="4">
    <source>
        <dbReference type="ARBA" id="ARBA00022989"/>
    </source>
</evidence>
<dbReference type="SUPFAM" id="SSF103473">
    <property type="entry name" value="MFS general substrate transporter"/>
    <property type="match status" value="1"/>
</dbReference>
<evidence type="ECO:0000313" key="7">
    <source>
        <dbReference type="EMBL" id="CUU66883.1"/>
    </source>
</evidence>
<keyword evidence="8" id="KW-1185">Reference proteome</keyword>
<dbReference type="InterPro" id="IPR036259">
    <property type="entry name" value="MFS_trans_sf"/>
</dbReference>
<dbReference type="OrthoDB" id="9768783at2"/>